<evidence type="ECO:0000313" key="2">
    <source>
        <dbReference type="Proteomes" id="UP000727962"/>
    </source>
</evidence>
<dbReference type="AlphaFoldDB" id="A0A931LRM8"/>
<evidence type="ECO:0000313" key="1">
    <source>
        <dbReference type="EMBL" id="MBI1756215.1"/>
    </source>
</evidence>
<sequence>MLLTFLTTPLSEEIAMTFTVEFTPDAAFDQAVEAFAKAYGYQAALLDDDGASVPNPEGAGAHFVRRVREFIVETVRAAGTQTVTPAEPNLEIRPI</sequence>
<protein>
    <submittedName>
        <fullName evidence="1">Uncharacterized protein</fullName>
    </submittedName>
</protein>
<gene>
    <name evidence="1" type="ORF">HYR64_03810</name>
</gene>
<comment type="caution">
    <text evidence="1">The sequence shown here is derived from an EMBL/GenBank/DDBJ whole genome shotgun (WGS) entry which is preliminary data.</text>
</comment>
<accession>A0A931LRM8</accession>
<organism evidence="1 2">
    <name type="scientific">Fimbriimonas ginsengisoli</name>
    <dbReference type="NCBI Taxonomy" id="1005039"/>
    <lineage>
        <taxon>Bacteria</taxon>
        <taxon>Bacillati</taxon>
        <taxon>Armatimonadota</taxon>
        <taxon>Fimbriimonadia</taxon>
        <taxon>Fimbriimonadales</taxon>
        <taxon>Fimbriimonadaceae</taxon>
        <taxon>Fimbriimonas</taxon>
    </lineage>
</organism>
<name>A0A931LRM8_FIMGI</name>
<dbReference type="Proteomes" id="UP000727962">
    <property type="component" value="Unassembled WGS sequence"/>
</dbReference>
<reference evidence="1" key="1">
    <citation type="submission" date="2020-07" db="EMBL/GenBank/DDBJ databases">
        <title>Huge and variable diversity of episymbiotic CPR bacteria and DPANN archaea in groundwater ecosystems.</title>
        <authorList>
            <person name="He C.Y."/>
            <person name="Keren R."/>
            <person name="Whittaker M."/>
            <person name="Farag I.F."/>
            <person name="Doudna J."/>
            <person name="Cate J.H.D."/>
            <person name="Banfield J.F."/>
        </authorList>
    </citation>
    <scope>NUCLEOTIDE SEQUENCE</scope>
    <source>
        <strain evidence="1">NC_groundwater_17_Pr7_B-0.1um_64_12</strain>
    </source>
</reference>
<dbReference type="EMBL" id="JACOSL010000026">
    <property type="protein sequence ID" value="MBI1756215.1"/>
    <property type="molecule type" value="Genomic_DNA"/>
</dbReference>
<proteinExistence type="predicted"/>